<dbReference type="Proteomes" id="UP001597110">
    <property type="component" value="Unassembled WGS sequence"/>
</dbReference>
<accession>A0ABW2YAM2</accession>
<keyword evidence="2" id="KW-1185">Reference proteome</keyword>
<evidence type="ECO:0000313" key="1">
    <source>
        <dbReference type="EMBL" id="MFD0725437.1"/>
    </source>
</evidence>
<reference evidence="2" key="1">
    <citation type="journal article" date="2019" name="Int. J. Syst. Evol. Microbiol.">
        <title>The Global Catalogue of Microorganisms (GCM) 10K type strain sequencing project: providing services to taxonomists for standard genome sequencing and annotation.</title>
        <authorList>
            <consortium name="The Broad Institute Genomics Platform"/>
            <consortium name="The Broad Institute Genome Sequencing Center for Infectious Disease"/>
            <person name="Wu L."/>
            <person name="Ma J."/>
        </authorList>
    </citation>
    <scope>NUCLEOTIDE SEQUENCE [LARGE SCALE GENOMIC DNA]</scope>
    <source>
        <strain evidence="2">CCUG 55585</strain>
    </source>
</reference>
<proteinExistence type="predicted"/>
<gene>
    <name evidence="1" type="ORF">ACFQ0E_07445</name>
</gene>
<sequence>MRFDDRFEIHLTVEAAQAAAGADALARFADAQGMQVLHIELPRGAVMVQPMLSWRRDGALADCLAQIALVERALADQGIRVVRAKVEAAPSNAGVPQAGDACPPGTYFESHLKLLLADDAALMQVTDIAIAHGAHVSRNARSTRADGCQERFVTLRSIEGGLPGIMAWSRALQDALAPMVRAVLDTEIEFVVHDSNRALDAGWLPGETA</sequence>
<dbReference type="RefSeq" id="WP_386823061.1">
    <property type="nucleotide sequence ID" value="NZ_JBHTIF010000001.1"/>
</dbReference>
<protein>
    <submittedName>
        <fullName evidence="1">Uncharacterized protein</fullName>
    </submittedName>
</protein>
<organism evidence="1 2">
    <name type="scientific">Lysobacter brunescens</name>
    <dbReference type="NCBI Taxonomy" id="262323"/>
    <lineage>
        <taxon>Bacteria</taxon>
        <taxon>Pseudomonadati</taxon>
        <taxon>Pseudomonadota</taxon>
        <taxon>Gammaproteobacteria</taxon>
        <taxon>Lysobacterales</taxon>
        <taxon>Lysobacteraceae</taxon>
        <taxon>Lysobacter</taxon>
    </lineage>
</organism>
<comment type="caution">
    <text evidence="1">The sequence shown here is derived from an EMBL/GenBank/DDBJ whole genome shotgun (WGS) entry which is preliminary data.</text>
</comment>
<name>A0ABW2YAM2_9GAMM</name>
<evidence type="ECO:0000313" key="2">
    <source>
        <dbReference type="Proteomes" id="UP001597110"/>
    </source>
</evidence>
<dbReference type="EMBL" id="JBHTIF010000001">
    <property type="protein sequence ID" value="MFD0725437.1"/>
    <property type="molecule type" value="Genomic_DNA"/>
</dbReference>